<dbReference type="RefSeq" id="WP_188668894.1">
    <property type="nucleotide sequence ID" value="NZ_BMJI01000021.1"/>
</dbReference>
<comment type="cofactor">
    <cofactor evidence="1">
        <name>FMN</name>
        <dbReference type="ChEBI" id="CHEBI:58210"/>
    </cofactor>
</comment>
<dbReference type="EMBL" id="BMJI01000021">
    <property type="protein sequence ID" value="GGC98269.1"/>
    <property type="molecule type" value="Genomic_DNA"/>
</dbReference>
<sequence length="359" mass="36688">MAETTGTHRSDQPQTDRAAAGLLDTDLPIVAAPMAGGPGTADLARAVGAAGGFPFLAGGYLTPEAFAEALGSYRRLGTPFGVNLFVPGTGDDVDPGAFAAYAARLAPEAERYGLTLDLEPVIGDVDAWPDKLAQLLADPVPVVSLTFGLPATEDIAELRRAGSRVLATVTTPREALGARDAGVDGLVVQGPAAGGHSGTWDPARPPTKIATADLVREVVAAAGLPVIAAGGVDGAAAVRGLRDAGAVAVAVGTLLLRTDEAGTSRTHRDALTDPALGPTVITRAFTGRPARGLRNAFTERFEADAPLGYPAIHHLTRPLRRAAADAGDPDRVHLWAGTGYRNAPPGPAADVIRALARGW</sequence>
<evidence type="ECO:0000256" key="2">
    <source>
        <dbReference type="ARBA" id="ARBA00009881"/>
    </source>
</evidence>
<accession>A0ABQ1PJF9</accession>
<comment type="similarity">
    <text evidence="2">Belongs to the nitronate monooxygenase family. NMO class I subfamily.</text>
</comment>
<dbReference type="InterPro" id="IPR013785">
    <property type="entry name" value="Aldolase_TIM"/>
</dbReference>
<protein>
    <recommendedName>
        <fullName evidence="8">Propionate 3-nitronate monooxygenase</fullName>
    </recommendedName>
</protein>
<comment type="catalytic activity">
    <reaction evidence="9">
        <text>3 propionate 3-nitronate + 3 O2 + H2O = 3 3-oxopropanoate + 2 nitrate + nitrite + H2O2 + 3 H(+)</text>
        <dbReference type="Rhea" id="RHEA:57332"/>
        <dbReference type="ChEBI" id="CHEBI:15377"/>
        <dbReference type="ChEBI" id="CHEBI:15378"/>
        <dbReference type="ChEBI" id="CHEBI:15379"/>
        <dbReference type="ChEBI" id="CHEBI:16240"/>
        <dbReference type="ChEBI" id="CHEBI:16301"/>
        <dbReference type="ChEBI" id="CHEBI:17632"/>
        <dbReference type="ChEBI" id="CHEBI:33190"/>
        <dbReference type="ChEBI" id="CHEBI:136067"/>
    </reaction>
</comment>
<evidence type="ECO:0000256" key="4">
    <source>
        <dbReference type="ARBA" id="ARBA00022630"/>
    </source>
</evidence>
<evidence type="ECO:0000256" key="7">
    <source>
        <dbReference type="ARBA" id="ARBA00023033"/>
    </source>
</evidence>
<proteinExistence type="inferred from homology"/>
<comment type="caution">
    <text evidence="10">The sequence shown here is derived from an EMBL/GenBank/DDBJ whole genome shotgun (WGS) entry which is preliminary data.</text>
</comment>
<evidence type="ECO:0000256" key="6">
    <source>
        <dbReference type="ARBA" id="ARBA00023002"/>
    </source>
</evidence>
<keyword evidence="11" id="KW-1185">Reference proteome</keyword>
<keyword evidence="6" id="KW-0560">Oxidoreductase</keyword>
<evidence type="ECO:0000313" key="10">
    <source>
        <dbReference type="EMBL" id="GGC98269.1"/>
    </source>
</evidence>
<evidence type="ECO:0000256" key="8">
    <source>
        <dbReference type="ARBA" id="ARBA00031155"/>
    </source>
</evidence>
<gene>
    <name evidence="10" type="ORF">GCM10011512_26530</name>
</gene>
<organism evidence="10 11">
    <name type="scientific">Tersicoccus solisilvae</name>
    <dbReference type="NCBI Taxonomy" id="1882339"/>
    <lineage>
        <taxon>Bacteria</taxon>
        <taxon>Bacillati</taxon>
        <taxon>Actinomycetota</taxon>
        <taxon>Actinomycetes</taxon>
        <taxon>Micrococcales</taxon>
        <taxon>Micrococcaceae</taxon>
        <taxon>Tersicoccus</taxon>
    </lineage>
</organism>
<dbReference type="PANTHER" id="PTHR42747:SF3">
    <property type="entry name" value="NITRONATE MONOOXYGENASE-RELATED"/>
    <property type="match status" value="1"/>
</dbReference>
<dbReference type="SUPFAM" id="SSF51412">
    <property type="entry name" value="Inosine monophosphate dehydrogenase (IMPDH)"/>
    <property type="match status" value="1"/>
</dbReference>
<evidence type="ECO:0000256" key="5">
    <source>
        <dbReference type="ARBA" id="ARBA00022643"/>
    </source>
</evidence>
<keyword evidence="3" id="KW-0216">Detoxification</keyword>
<dbReference type="CDD" id="cd04730">
    <property type="entry name" value="NPD_like"/>
    <property type="match status" value="1"/>
</dbReference>
<evidence type="ECO:0000256" key="1">
    <source>
        <dbReference type="ARBA" id="ARBA00001917"/>
    </source>
</evidence>
<keyword evidence="4" id="KW-0285">Flavoprotein</keyword>
<dbReference type="Gene3D" id="3.20.20.70">
    <property type="entry name" value="Aldolase class I"/>
    <property type="match status" value="1"/>
</dbReference>
<evidence type="ECO:0000256" key="3">
    <source>
        <dbReference type="ARBA" id="ARBA00022575"/>
    </source>
</evidence>
<dbReference type="Pfam" id="PF03060">
    <property type="entry name" value="NMO"/>
    <property type="match status" value="1"/>
</dbReference>
<reference evidence="11" key="1">
    <citation type="journal article" date="2019" name="Int. J. Syst. Evol. Microbiol.">
        <title>The Global Catalogue of Microorganisms (GCM) 10K type strain sequencing project: providing services to taxonomists for standard genome sequencing and annotation.</title>
        <authorList>
            <consortium name="The Broad Institute Genomics Platform"/>
            <consortium name="The Broad Institute Genome Sequencing Center for Infectious Disease"/>
            <person name="Wu L."/>
            <person name="Ma J."/>
        </authorList>
    </citation>
    <scope>NUCLEOTIDE SEQUENCE [LARGE SCALE GENOMIC DNA]</scope>
    <source>
        <strain evidence="11">CGMCC 1.15480</strain>
    </source>
</reference>
<dbReference type="Proteomes" id="UP000597761">
    <property type="component" value="Unassembled WGS sequence"/>
</dbReference>
<dbReference type="InterPro" id="IPR004136">
    <property type="entry name" value="NMO"/>
</dbReference>
<evidence type="ECO:0000313" key="11">
    <source>
        <dbReference type="Proteomes" id="UP000597761"/>
    </source>
</evidence>
<keyword evidence="7" id="KW-0503">Monooxygenase</keyword>
<evidence type="ECO:0000256" key="9">
    <source>
        <dbReference type="ARBA" id="ARBA00049401"/>
    </source>
</evidence>
<name>A0ABQ1PJF9_9MICC</name>
<dbReference type="PANTHER" id="PTHR42747">
    <property type="entry name" value="NITRONATE MONOOXYGENASE-RELATED"/>
    <property type="match status" value="1"/>
</dbReference>
<keyword evidence="5" id="KW-0288">FMN</keyword>